<dbReference type="PANTHER" id="PTHR46644:SF2">
    <property type="entry name" value="DNA REPAIR PROTEIN XRCC2"/>
    <property type="match status" value="1"/>
</dbReference>
<protein>
    <submittedName>
        <fullName evidence="1">Uncharacterized protein</fullName>
    </submittedName>
</protein>
<comment type="caution">
    <text evidence="1">The sequence shown here is derived from an EMBL/GenBank/DDBJ whole genome shotgun (WGS) entry which is preliminary data.</text>
</comment>
<dbReference type="OrthoDB" id="420422at2759"/>
<dbReference type="GO" id="GO:0033063">
    <property type="term" value="C:Rad51B-Rad51C-Rad51D-XRCC2 complex"/>
    <property type="evidence" value="ECO:0007669"/>
    <property type="project" value="InterPro"/>
</dbReference>
<reference evidence="1" key="1">
    <citation type="submission" date="2017-07" db="EMBL/GenBank/DDBJ databases">
        <title>Taro Niue Genome Assembly and Annotation.</title>
        <authorList>
            <person name="Atibalentja N."/>
            <person name="Keating K."/>
            <person name="Fields C.J."/>
        </authorList>
    </citation>
    <scope>NUCLEOTIDE SEQUENCE</scope>
    <source>
        <strain evidence="1">Niue_2</strain>
        <tissue evidence="1">Leaf</tissue>
    </source>
</reference>
<name>A0A843TL27_COLES</name>
<dbReference type="GO" id="GO:0000724">
    <property type="term" value="P:double-strand break repair via homologous recombination"/>
    <property type="evidence" value="ECO:0007669"/>
    <property type="project" value="InterPro"/>
</dbReference>
<evidence type="ECO:0000313" key="2">
    <source>
        <dbReference type="Proteomes" id="UP000652761"/>
    </source>
</evidence>
<dbReference type="InterPro" id="IPR027417">
    <property type="entry name" value="P-loop_NTPase"/>
</dbReference>
<dbReference type="InterPro" id="IPR030547">
    <property type="entry name" value="XRCC2"/>
</dbReference>
<dbReference type="Gene3D" id="3.40.50.300">
    <property type="entry name" value="P-loop containing nucleotide triphosphate hydrolases"/>
    <property type="match status" value="1"/>
</dbReference>
<keyword evidence="2" id="KW-1185">Reference proteome</keyword>
<dbReference type="GO" id="GO:0005657">
    <property type="term" value="C:replication fork"/>
    <property type="evidence" value="ECO:0007669"/>
    <property type="project" value="InterPro"/>
</dbReference>
<proteinExistence type="predicted"/>
<gene>
    <name evidence="1" type="ORF">Taro_004038</name>
</gene>
<organism evidence="1 2">
    <name type="scientific">Colocasia esculenta</name>
    <name type="common">Wild taro</name>
    <name type="synonym">Arum esculentum</name>
    <dbReference type="NCBI Taxonomy" id="4460"/>
    <lineage>
        <taxon>Eukaryota</taxon>
        <taxon>Viridiplantae</taxon>
        <taxon>Streptophyta</taxon>
        <taxon>Embryophyta</taxon>
        <taxon>Tracheophyta</taxon>
        <taxon>Spermatophyta</taxon>
        <taxon>Magnoliopsida</taxon>
        <taxon>Liliopsida</taxon>
        <taxon>Araceae</taxon>
        <taxon>Aroideae</taxon>
        <taxon>Colocasieae</taxon>
        <taxon>Colocasia</taxon>
    </lineage>
</organism>
<accession>A0A843TL27</accession>
<dbReference type="EMBL" id="NMUH01000107">
    <property type="protein sequence ID" value="MQL71725.1"/>
    <property type="molecule type" value="Genomic_DNA"/>
</dbReference>
<evidence type="ECO:0000313" key="1">
    <source>
        <dbReference type="EMBL" id="MQL71725.1"/>
    </source>
</evidence>
<sequence length="158" mass="17979">MGPGAGSPGVKHTAMEARSWIEADESAKEMLTRTLAQRPFLLHPPLHRVPLRVGNAAVDCILPKEWNGIHFGGLERLVMYFDLDCRFDVLRLSEVLRYRLKEGRGFIQVGMQVGSRERDGTMSLAAQDDDELFLACMRRFLYIRCFSSYEFLAALKAR</sequence>
<dbReference type="PANTHER" id="PTHR46644">
    <property type="entry name" value="DNA REPAIR PROTEIN XRCC2"/>
    <property type="match status" value="1"/>
</dbReference>
<dbReference type="Proteomes" id="UP000652761">
    <property type="component" value="Unassembled WGS sequence"/>
</dbReference>
<dbReference type="AlphaFoldDB" id="A0A843TL27"/>